<reference evidence="2" key="2">
    <citation type="submission" date="2002-05" db="EMBL/GenBank/DDBJ databases">
        <title>Oryza sativa nipponbare(GA3) genomic DNA, chromosome 7, BAC clone:OJ1205_F02.</title>
        <authorList>
            <person name="Sasaki T."/>
            <person name="Matsumoto T."/>
            <person name="Katayose Y."/>
        </authorList>
    </citation>
    <scope>NUCLEOTIDE SEQUENCE</scope>
</reference>
<protein>
    <submittedName>
        <fullName evidence="1">Uncharacterized protein</fullName>
    </submittedName>
</protein>
<name>Q7XIV6_ORYSJ</name>
<evidence type="ECO:0000313" key="3">
    <source>
        <dbReference type="Proteomes" id="UP000000763"/>
    </source>
</evidence>
<dbReference type="AlphaFoldDB" id="Q7XIV6"/>
<dbReference type="EMBL" id="AP003757">
    <property type="protein sequence ID" value="BAC79547.1"/>
    <property type="molecule type" value="Genomic_DNA"/>
</dbReference>
<dbReference type="EMBL" id="AP005243">
    <property type="protein sequence ID" value="BAD31214.1"/>
    <property type="molecule type" value="Genomic_DNA"/>
</dbReference>
<gene>
    <name evidence="2" type="ORF">OJ1205_F02.4</name>
    <name evidence="1" type="ORF">OJ1409_C08.23</name>
</gene>
<sequence length="57" mass="6041">MSRKAYDRADDFAARFAGATTTRLTSRGDHSASGCGDTASLFQETGQARISAARTKV</sequence>
<organism evidence="1 3">
    <name type="scientific">Oryza sativa subsp. japonica</name>
    <name type="common">Rice</name>
    <dbReference type="NCBI Taxonomy" id="39947"/>
    <lineage>
        <taxon>Eukaryota</taxon>
        <taxon>Viridiplantae</taxon>
        <taxon>Streptophyta</taxon>
        <taxon>Embryophyta</taxon>
        <taxon>Tracheophyta</taxon>
        <taxon>Spermatophyta</taxon>
        <taxon>Magnoliopsida</taxon>
        <taxon>Liliopsida</taxon>
        <taxon>Poales</taxon>
        <taxon>Poaceae</taxon>
        <taxon>BOP clade</taxon>
        <taxon>Oryzoideae</taxon>
        <taxon>Oryzeae</taxon>
        <taxon>Oryzinae</taxon>
        <taxon>Oryza</taxon>
        <taxon>Oryza sativa</taxon>
    </lineage>
</organism>
<proteinExistence type="predicted"/>
<accession>Q7XIV6</accession>
<dbReference type="Proteomes" id="UP000000763">
    <property type="component" value="Chromosome 7"/>
</dbReference>
<evidence type="ECO:0000313" key="1">
    <source>
        <dbReference type="EMBL" id="BAC79547.1"/>
    </source>
</evidence>
<evidence type="ECO:0000313" key="2">
    <source>
        <dbReference type="EMBL" id="BAD31214.1"/>
    </source>
</evidence>
<reference evidence="3" key="4">
    <citation type="journal article" date="2008" name="Nucleic Acids Res.">
        <title>The rice annotation project database (RAP-DB): 2008 update.</title>
        <authorList>
            <consortium name="The rice annotation project (RAP)"/>
        </authorList>
    </citation>
    <scope>GENOME REANNOTATION</scope>
    <source>
        <strain evidence="3">cv. Nipponbare</strain>
    </source>
</reference>
<reference evidence="1" key="1">
    <citation type="submission" date="2001-06" db="EMBL/GenBank/DDBJ databases">
        <title>Oryza sativa nipponbare(GA3) genomic DNA, chromosome 7, BAC clone:OJ1409_C08.</title>
        <authorList>
            <person name="Sasaki T."/>
            <person name="Matsumoto T."/>
            <person name="Yamamoto K."/>
        </authorList>
    </citation>
    <scope>NUCLEOTIDE SEQUENCE</scope>
</reference>
<reference evidence="3" key="3">
    <citation type="journal article" date="2005" name="Nature">
        <title>The map-based sequence of the rice genome.</title>
        <authorList>
            <consortium name="International rice genome sequencing project (IRGSP)"/>
            <person name="Matsumoto T."/>
            <person name="Wu J."/>
            <person name="Kanamori H."/>
            <person name="Katayose Y."/>
            <person name="Fujisawa M."/>
            <person name="Namiki N."/>
            <person name="Mizuno H."/>
            <person name="Yamamoto K."/>
            <person name="Antonio B.A."/>
            <person name="Baba T."/>
            <person name="Sakata K."/>
            <person name="Nagamura Y."/>
            <person name="Aoki H."/>
            <person name="Arikawa K."/>
            <person name="Arita K."/>
            <person name="Bito T."/>
            <person name="Chiden Y."/>
            <person name="Fujitsuka N."/>
            <person name="Fukunaka R."/>
            <person name="Hamada M."/>
            <person name="Harada C."/>
            <person name="Hayashi A."/>
            <person name="Hijishita S."/>
            <person name="Honda M."/>
            <person name="Hosokawa S."/>
            <person name="Ichikawa Y."/>
            <person name="Idonuma A."/>
            <person name="Iijima M."/>
            <person name="Ikeda M."/>
            <person name="Ikeno M."/>
            <person name="Ito K."/>
            <person name="Ito S."/>
            <person name="Ito T."/>
            <person name="Ito Y."/>
            <person name="Ito Y."/>
            <person name="Iwabuchi A."/>
            <person name="Kamiya K."/>
            <person name="Karasawa W."/>
            <person name="Kurita K."/>
            <person name="Katagiri S."/>
            <person name="Kikuta A."/>
            <person name="Kobayashi H."/>
            <person name="Kobayashi N."/>
            <person name="Machita K."/>
            <person name="Maehara T."/>
            <person name="Masukawa M."/>
            <person name="Mizubayashi T."/>
            <person name="Mukai Y."/>
            <person name="Nagasaki H."/>
            <person name="Nagata Y."/>
            <person name="Naito S."/>
            <person name="Nakashima M."/>
            <person name="Nakama Y."/>
            <person name="Nakamichi Y."/>
            <person name="Nakamura M."/>
            <person name="Meguro A."/>
            <person name="Negishi M."/>
            <person name="Ohta I."/>
            <person name="Ohta T."/>
            <person name="Okamoto M."/>
            <person name="Ono N."/>
            <person name="Saji S."/>
            <person name="Sakaguchi M."/>
            <person name="Sakai K."/>
            <person name="Shibata M."/>
            <person name="Shimokawa T."/>
            <person name="Song J."/>
            <person name="Takazaki Y."/>
            <person name="Terasawa K."/>
            <person name="Tsugane M."/>
            <person name="Tsuji K."/>
            <person name="Ueda S."/>
            <person name="Waki K."/>
            <person name="Yamagata H."/>
            <person name="Yamamoto M."/>
            <person name="Yamamoto S."/>
            <person name="Yamane H."/>
            <person name="Yoshiki S."/>
            <person name="Yoshihara R."/>
            <person name="Yukawa K."/>
            <person name="Zhong H."/>
            <person name="Yano M."/>
            <person name="Yuan Q."/>
            <person name="Ouyang S."/>
            <person name="Liu J."/>
            <person name="Jones K.M."/>
            <person name="Gansberger K."/>
            <person name="Moffat K."/>
            <person name="Hill J."/>
            <person name="Bera J."/>
            <person name="Fadrosh D."/>
            <person name="Jin S."/>
            <person name="Johri S."/>
            <person name="Kim M."/>
            <person name="Overton L."/>
            <person name="Reardon M."/>
            <person name="Tsitrin T."/>
            <person name="Vuong H."/>
            <person name="Weaver B."/>
            <person name="Ciecko A."/>
            <person name="Tallon L."/>
            <person name="Jackson J."/>
            <person name="Pai G."/>
            <person name="Aken S.V."/>
            <person name="Utterback T."/>
            <person name="Reidmuller S."/>
            <person name="Feldblyum T."/>
            <person name="Hsiao J."/>
            <person name="Zismann V."/>
            <person name="Iobst S."/>
            <person name="de Vazeille A.R."/>
            <person name="Buell C.R."/>
            <person name="Ying K."/>
            <person name="Li Y."/>
            <person name="Lu T."/>
            <person name="Huang Y."/>
            <person name="Zhao Q."/>
            <person name="Feng Q."/>
            <person name="Zhang L."/>
            <person name="Zhu J."/>
            <person name="Weng Q."/>
            <person name="Mu J."/>
            <person name="Lu Y."/>
            <person name="Fan D."/>
            <person name="Liu Y."/>
            <person name="Guan J."/>
            <person name="Zhang Y."/>
            <person name="Yu S."/>
            <person name="Liu X."/>
            <person name="Zhang Y."/>
            <person name="Hong G."/>
            <person name="Han B."/>
            <person name="Choisne N."/>
            <person name="Demange N."/>
            <person name="Orjeda G."/>
            <person name="Samain S."/>
            <person name="Cattolico L."/>
            <person name="Pelletier E."/>
            <person name="Couloux A."/>
            <person name="Segurens B."/>
            <person name="Wincker P."/>
            <person name="D'Hont A."/>
            <person name="Scarpelli C."/>
            <person name="Weissenbach J."/>
            <person name="Salanoubat M."/>
            <person name="Quetier F."/>
            <person name="Yu Y."/>
            <person name="Kim H.R."/>
            <person name="Rambo T."/>
            <person name="Currie J."/>
            <person name="Collura K."/>
            <person name="Luo M."/>
            <person name="Yang T."/>
            <person name="Ammiraju J.S.S."/>
            <person name="Engler F."/>
            <person name="Soderlund C."/>
            <person name="Wing R.A."/>
            <person name="Palmer L.E."/>
            <person name="de la Bastide M."/>
            <person name="Spiegel L."/>
            <person name="Nascimento L."/>
            <person name="Zutavern T."/>
            <person name="O'Shaughnessy A."/>
            <person name="Dike S."/>
            <person name="Dedhia N."/>
            <person name="Preston R."/>
            <person name="Balija V."/>
            <person name="McCombie W.R."/>
            <person name="Chow T."/>
            <person name="Chen H."/>
            <person name="Chung M."/>
            <person name="Chen C."/>
            <person name="Shaw J."/>
            <person name="Wu H."/>
            <person name="Hsiao K."/>
            <person name="Chao Y."/>
            <person name="Chu M."/>
            <person name="Cheng C."/>
            <person name="Hour A."/>
            <person name="Lee P."/>
            <person name="Lin S."/>
            <person name="Lin Y."/>
            <person name="Liou J."/>
            <person name="Liu S."/>
            <person name="Hsing Y."/>
            <person name="Raghuvanshi S."/>
            <person name="Mohanty A."/>
            <person name="Bharti A.K."/>
            <person name="Gaur A."/>
            <person name="Gupta V."/>
            <person name="Kumar D."/>
            <person name="Ravi V."/>
            <person name="Vij S."/>
            <person name="Kapur A."/>
            <person name="Khurana P."/>
            <person name="Khurana P."/>
            <person name="Khurana J.P."/>
            <person name="Tyagi A.K."/>
            <person name="Gaikwad K."/>
            <person name="Singh A."/>
            <person name="Dalal V."/>
            <person name="Srivastava S."/>
            <person name="Dixit A."/>
            <person name="Pal A.K."/>
            <person name="Ghazi I.A."/>
            <person name="Yadav M."/>
            <person name="Pandit A."/>
            <person name="Bhargava A."/>
            <person name="Sureshbabu K."/>
            <person name="Batra K."/>
            <person name="Sharma T.R."/>
            <person name="Mohapatra T."/>
            <person name="Singh N.K."/>
            <person name="Messing J."/>
            <person name="Nelson A.B."/>
            <person name="Fuks G."/>
            <person name="Kavchok S."/>
            <person name="Keizer G."/>
            <person name="Linton E."/>
            <person name="Llaca V."/>
            <person name="Song R."/>
            <person name="Tanyolac B."/>
            <person name="Young S."/>
            <person name="Ho-Il K."/>
            <person name="Hahn J.H."/>
            <person name="Sangsakoo G."/>
            <person name="Vanavichit A."/>
            <person name="de Mattos Luiz.A.T."/>
            <person name="Zimmer P.D."/>
            <person name="Malone G."/>
            <person name="Dellagostin O."/>
            <person name="de Oliveira A.C."/>
            <person name="Bevan M."/>
            <person name="Bancroft I."/>
            <person name="Minx P."/>
            <person name="Cordum H."/>
            <person name="Wilson R."/>
            <person name="Cheng Z."/>
            <person name="Jin W."/>
            <person name="Jiang J."/>
            <person name="Leong S.A."/>
            <person name="Iwama H."/>
            <person name="Gojobori T."/>
            <person name="Itoh T."/>
            <person name="Niimura Y."/>
            <person name="Fujii Y."/>
            <person name="Habara T."/>
            <person name="Sakai H."/>
            <person name="Sato Y."/>
            <person name="Wilson G."/>
            <person name="Kumar K."/>
            <person name="McCouch S."/>
            <person name="Juretic N."/>
            <person name="Hoen D."/>
            <person name="Wright S."/>
            <person name="Bruskiewich R."/>
            <person name="Bureau T."/>
            <person name="Miyao A."/>
            <person name="Hirochika H."/>
            <person name="Nishikawa T."/>
            <person name="Kadowaki K."/>
            <person name="Sugiura M."/>
            <person name="Burr B."/>
            <person name="Sasaki T."/>
        </authorList>
    </citation>
    <scope>NUCLEOTIDE SEQUENCE [LARGE SCALE GENOMIC DNA]</scope>
    <source>
        <strain evidence="3">cv. Nipponbare</strain>
    </source>
</reference>